<reference evidence="1 2" key="1">
    <citation type="journal article" date="2018" name="Plant J.">
        <title>Genome sequences of Chlorella sorokiniana UTEX 1602 and Micractinium conductrix SAG 241.80: implications to maltose excretion by a green alga.</title>
        <authorList>
            <person name="Arriola M.B."/>
            <person name="Velmurugan N."/>
            <person name="Zhang Y."/>
            <person name="Plunkett M.H."/>
            <person name="Hondzo H."/>
            <person name="Barney B.M."/>
        </authorList>
    </citation>
    <scope>NUCLEOTIDE SEQUENCE [LARGE SCALE GENOMIC DNA]</scope>
    <source>
        <strain evidence="1 2">SAG 241.80</strain>
    </source>
</reference>
<dbReference type="PANTHER" id="PTHR34565">
    <property type="entry name" value="TRANSMEMBRANE PROTEIN"/>
    <property type="match status" value="1"/>
</dbReference>
<evidence type="ECO:0000313" key="1">
    <source>
        <dbReference type="EMBL" id="PSC68387.1"/>
    </source>
</evidence>
<dbReference type="OrthoDB" id="15815at2759"/>
<dbReference type="EMBL" id="LHPF02000038">
    <property type="protein sequence ID" value="PSC68387.1"/>
    <property type="molecule type" value="Genomic_DNA"/>
</dbReference>
<dbReference type="PANTHER" id="PTHR34565:SF1">
    <property type="entry name" value="TRANSMEMBRANE PROTEIN"/>
    <property type="match status" value="1"/>
</dbReference>
<organism evidence="1 2">
    <name type="scientific">Micractinium conductrix</name>
    <dbReference type="NCBI Taxonomy" id="554055"/>
    <lineage>
        <taxon>Eukaryota</taxon>
        <taxon>Viridiplantae</taxon>
        <taxon>Chlorophyta</taxon>
        <taxon>core chlorophytes</taxon>
        <taxon>Trebouxiophyceae</taxon>
        <taxon>Chlorellales</taxon>
        <taxon>Chlorellaceae</taxon>
        <taxon>Chlorella clade</taxon>
        <taxon>Micractinium</taxon>
    </lineage>
</organism>
<evidence type="ECO:0000313" key="2">
    <source>
        <dbReference type="Proteomes" id="UP000239649"/>
    </source>
</evidence>
<dbReference type="Proteomes" id="UP000239649">
    <property type="component" value="Unassembled WGS sequence"/>
</dbReference>
<name>A0A2P6V2S4_9CHLO</name>
<accession>A0A2P6V2S4</accession>
<protein>
    <submittedName>
        <fullName evidence="1">Mitochondrial ATP synthase 6 kDa subunit</fullName>
    </submittedName>
</protein>
<proteinExistence type="predicted"/>
<gene>
    <name evidence="1" type="ORF">C2E20_8088</name>
</gene>
<sequence>MSGAAVRKYAAHAVTREAPLLTITRHVKQMWPFVAGFATTGYIFVQIASSVTDEDVKNSKFANPKH</sequence>
<comment type="caution">
    <text evidence="1">The sequence shown here is derived from an EMBL/GenBank/DDBJ whole genome shotgun (WGS) entry which is preliminary data.</text>
</comment>
<dbReference type="AlphaFoldDB" id="A0A2P6V2S4"/>
<dbReference type="InterPro" id="IPR052867">
    <property type="entry name" value="ATP_Synthase_Subunit_6"/>
</dbReference>
<keyword evidence="2" id="KW-1185">Reference proteome</keyword>